<dbReference type="EMBL" id="MU791396">
    <property type="protein sequence ID" value="KAJ3990849.1"/>
    <property type="molecule type" value="Genomic_DNA"/>
</dbReference>
<proteinExistence type="predicted"/>
<accession>A0ABQ8PWR0</accession>
<organism evidence="2 3">
    <name type="scientific">Lentinula boryana</name>
    <dbReference type="NCBI Taxonomy" id="40481"/>
    <lineage>
        <taxon>Eukaryota</taxon>
        <taxon>Fungi</taxon>
        <taxon>Dikarya</taxon>
        <taxon>Basidiomycota</taxon>
        <taxon>Agaricomycotina</taxon>
        <taxon>Agaricomycetes</taxon>
        <taxon>Agaricomycetidae</taxon>
        <taxon>Agaricales</taxon>
        <taxon>Marasmiineae</taxon>
        <taxon>Omphalotaceae</taxon>
        <taxon>Lentinula</taxon>
    </lineage>
</organism>
<name>A0ABQ8PWR0_9AGAR</name>
<evidence type="ECO:0000256" key="1">
    <source>
        <dbReference type="SAM" id="MobiDB-lite"/>
    </source>
</evidence>
<feature type="region of interest" description="Disordered" evidence="1">
    <location>
        <begin position="76"/>
        <end position="98"/>
    </location>
</feature>
<dbReference type="Proteomes" id="UP001163828">
    <property type="component" value="Unassembled WGS sequence"/>
</dbReference>
<sequence>MLCLACRYKAPGIPATEPRPYAQWFSGTDLEVFNAKHTFITKSSTRSPPIQRYFAGFELWLNRIQNKLHSGYKRRPRYSLARSSQPGNEDFSDDEDPNFDWNTLNQRASYTTMRSIMSSFEGKSLETRWASWNRDH</sequence>
<protein>
    <submittedName>
        <fullName evidence="2">Uncharacterized protein</fullName>
    </submittedName>
</protein>
<reference evidence="2" key="1">
    <citation type="submission" date="2022-08" db="EMBL/GenBank/DDBJ databases">
        <authorList>
            <consortium name="DOE Joint Genome Institute"/>
            <person name="Min B."/>
            <person name="Riley R."/>
            <person name="Sierra-Patev S."/>
            <person name="Naranjo-Ortiz M."/>
            <person name="Looney B."/>
            <person name="Konkel Z."/>
            <person name="Slot J.C."/>
            <person name="Sakamoto Y."/>
            <person name="Steenwyk J.L."/>
            <person name="Rokas A."/>
            <person name="Carro J."/>
            <person name="Camarero S."/>
            <person name="Ferreira P."/>
            <person name="Molpeceres G."/>
            <person name="Ruiz-Duenas F.J."/>
            <person name="Serrano A."/>
            <person name="Henrissat B."/>
            <person name="Drula E."/>
            <person name="Hughes K.W."/>
            <person name="Mata J.L."/>
            <person name="Ishikawa N.K."/>
            <person name="Vargas-Isla R."/>
            <person name="Ushijima S."/>
            <person name="Smith C.A."/>
            <person name="Ahrendt S."/>
            <person name="Andreopoulos W."/>
            <person name="He G."/>
            <person name="Labutti K."/>
            <person name="Lipzen A."/>
            <person name="Ng V."/>
            <person name="Sandor L."/>
            <person name="Barry K."/>
            <person name="Martinez A.T."/>
            <person name="Xiao Y."/>
            <person name="Gibbons J.G."/>
            <person name="Terashima K."/>
            <person name="Hibbett D.S."/>
            <person name="Grigoriev I.V."/>
        </authorList>
    </citation>
    <scope>NUCLEOTIDE SEQUENCE</scope>
    <source>
        <strain evidence="2">TFB10827</strain>
    </source>
</reference>
<evidence type="ECO:0000313" key="2">
    <source>
        <dbReference type="EMBL" id="KAJ3990849.1"/>
    </source>
</evidence>
<gene>
    <name evidence="2" type="ORF">F5050DRAFT_1795604</name>
</gene>
<evidence type="ECO:0000313" key="3">
    <source>
        <dbReference type="Proteomes" id="UP001163828"/>
    </source>
</evidence>
<comment type="caution">
    <text evidence="2">The sequence shown here is derived from an EMBL/GenBank/DDBJ whole genome shotgun (WGS) entry which is preliminary data.</text>
</comment>
<keyword evidence="3" id="KW-1185">Reference proteome</keyword>